<keyword evidence="3" id="KW-0812">Transmembrane</keyword>
<reference evidence="5 6" key="1">
    <citation type="journal article" date="2018" name="Front. Microbiol.">
        <title>Genome Sequencing of Streptomyces atratus SCSIOZH16 and Activation Production of Nocardamine via Metabolic Engineering.</title>
        <authorList>
            <person name="Li Y."/>
            <person name="Zhang C."/>
            <person name="Liu C."/>
            <person name="Ju J."/>
            <person name="Ma J."/>
        </authorList>
    </citation>
    <scope>NUCLEOTIDE SEQUENCE [LARGE SCALE GENOMIC DNA]</scope>
    <source>
        <strain evidence="5 6">SCSIO_ZH16</strain>
    </source>
</reference>
<sequence length="1206" mass="131158">MAERVGFSAPTLSAAASGERVPTLPVLLAYVRACGGDEADWGPRWREATADAAEEAEAVEEVAASPYKGLARFEPDDRDTYFGRGELVAELAASIARHRIVALVGSSGSGKSSLLRAGLVPALRDEEDPRRRPAVVRVITPSDRPDPSLLAPVAAQKGDTIVLIDQFEELFTLCHDNSARARFVDALLAARAPESRLRAVISVRADFYGRCAEHGPLADALRSATLLVGPMTSAQLREAIIGPAQRDHLIVERALTARIVADVERQPGGLPLMAHALLEVWRRRRGKTLTEQAYDAIGGVRGAIAHTAEAVYARFTDEQAAVARRLLLRMVSPGDGTQDTRRPVERSELSPALAESAVLEELVRARLLTIDGATVDLAHEALLTAWPRLRGWIEADRERLRLHRALTEAARAWEALDRDPGALFRGVRLSAAREAFGDPDKAARGHERATDELTALEGDFHLASLTAHEQALRTRMRGARRRRTLIAALALLTCLAAVAGTAAWQQSRISDRRRDEAEARRIAGVATALRVSDPHLAMQLSVASWRIADLPETRGAVRGAAAQREQSSFTPRDGTGDLQSQGRFSSDGRILTKVGRDRVNQWDARTGRSLGAVKIPGDAFASVLTVSGDAGQVAYLDSRGTVVVRDLRDGQRSQRIGDLQGDHPEAEFGPDGRLLITEDEDGEESRARVQVWDVETGRVVFTVGARQGDGPIAQLSPDGKLLAACAYEGARLSVWDIKSKRRLPAPWTREADRELCDNGARFMFLPDSRAVAVGVEGGVRTWDVRDGRERPVIKTGGKDRPEVSFSTDGVYAVTLQGGIALWHTARPNHPLTTYTPEASDAIEPRINPADGVLRFVVGGTNTVKTLDVRAVLETPGSGRQEQPYQQAEFSPDGHTAVTTQRHGQDWEFQLHERGGRTILLPGRARGDTAPHVAFSPDGRTVAYGDSEVRLWNVDHRRETARIKAPELIQTIAVGSDGASLLFATSRPIGGQNDAPSVVEVWRASEQARHRLLRKQTETFSAFLTPDATALLTSNGDRYDLDTGRKFTGLHGEDTLQSARFSRDGNHLAVSTLQGRVTFWDRLGQHRIAILAPSNHDGRHESPAVAFSADGAFVAVGTEDDSVRVWETASPGTPGTLIQIDEGRILGLGFTDNSDTLRIATSNGIHREIGVLDPQRAARRVCERVGGGLGTEQWDAYLPKIPYRETC</sequence>
<gene>
    <name evidence="5" type="ORF">C5746_35290</name>
</gene>
<dbReference type="SUPFAM" id="SSF50969">
    <property type="entry name" value="YVTN repeat-like/Quinoprotein amine dehydrogenase"/>
    <property type="match status" value="1"/>
</dbReference>
<dbReference type="InterPro" id="IPR049052">
    <property type="entry name" value="nSTAND1"/>
</dbReference>
<dbReference type="AlphaFoldDB" id="A0A2Z5JPM8"/>
<dbReference type="InterPro" id="IPR027417">
    <property type="entry name" value="P-loop_NTPase"/>
</dbReference>
<dbReference type="Proteomes" id="UP000252698">
    <property type="component" value="Chromosome"/>
</dbReference>
<evidence type="ECO:0000256" key="3">
    <source>
        <dbReference type="SAM" id="Phobius"/>
    </source>
</evidence>
<dbReference type="SMART" id="SM00320">
    <property type="entry name" value="WD40"/>
    <property type="match status" value="5"/>
</dbReference>
<dbReference type="PROSITE" id="PS50082">
    <property type="entry name" value="WD_REPEATS_2"/>
    <property type="match status" value="1"/>
</dbReference>
<dbReference type="Pfam" id="PF00400">
    <property type="entry name" value="WD40"/>
    <property type="match status" value="1"/>
</dbReference>
<dbReference type="SUPFAM" id="SSF52540">
    <property type="entry name" value="P-loop containing nucleoside triphosphate hydrolases"/>
    <property type="match status" value="1"/>
</dbReference>
<evidence type="ECO:0000256" key="1">
    <source>
        <dbReference type="PROSITE-ProRule" id="PRU00221"/>
    </source>
</evidence>
<dbReference type="GeneID" id="95523615"/>
<dbReference type="Gene3D" id="2.130.10.10">
    <property type="entry name" value="YVTN repeat-like/Quinoprotein amine dehydrogenase"/>
    <property type="match status" value="3"/>
</dbReference>
<keyword evidence="3" id="KW-0472">Membrane</keyword>
<evidence type="ECO:0000259" key="4">
    <source>
        <dbReference type="Pfam" id="PF20703"/>
    </source>
</evidence>
<name>A0A2Z5JPM8_STRAR</name>
<accession>A0A2Z5JPM8</accession>
<dbReference type="Gene3D" id="3.40.50.300">
    <property type="entry name" value="P-loop containing nucleotide triphosphate hydrolases"/>
    <property type="match status" value="1"/>
</dbReference>
<protein>
    <recommendedName>
        <fullName evidence="4">Novel STAND NTPase 1 domain-containing protein</fullName>
    </recommendedName>
</protein>
<dbReference type="EMBL" id="CP027306">
    <property type="protein sequence ID" value="AXE81345.1"/>
    <property type="molecule type" value="Genomic_DNA"/>
</dbReference>
<evidence type="ECO:0000256" key="2">
    <source>
        <dbReference type="SAM" id="MobiDB-lite"/>
    </source>
</evidence>
<dbReference type="SUPFAM" id="SSF50998">
    <property type="entry name" value="Quinoprotein alcohol dehydrogenase-like"/>
    <property type="match status" value="1"/>
</dbReference>
<evidence type="ECO:0000313" key="5">
    <source>
        <dbReference type="EMBL" id="AXE81345.1"/>
    </source>
</evidence>
<feature type="transmembrane region" description="Helical" evidence="3">
    <location>
        <begin position="485"/>
        <end position="504"/>
    </location>
</feature>
<feature type="repeat" description="WD" evidence="1">
    <location>
        <begin position="1103"/>
        <end position="1126"/>
    </location>
</feature>
<feature type="region of interest" description="Disordered" evidence="2">
    <location>
        <begin position="875"/>
        <end position="896"/>
    </location>
</feature>
<dbReference type="InterPro" id="IPR011044">
    <property type="entry name" value="Quino_amine_DH_bsu"/>
</dbReference>
<dbReference type="PANTHER" id="PTHR19879">
    <property type="entry name" value="TRANSCRIPTION INITIATION FACTOR TFIID"/>
    <property type="match status" value="1"/>
</dbReference>
<feature type="domain" description="Novel STAND NTPase 1" evidence="4">
    <location>
        <begin position="66"/>
        <end position="420"/>
    </location>
</feature>
<feature type="compositionally biased region" description="Polar residues" evidence="2">
    <location>
        <begin position="877"/>
        <end position="888"/>
    </location>
</feature>
<keyword evidence="1" id="KW-0853">WD repeat</keyword>
<dbReference type="InterPro" id="IPR001680">
    <property type="entry name" value="WD40_rpt"/>
</dbReference>
<feature type="region of interest" description="Disordered" evidence="2">
    <location>
        <begin position="560"/>
        <end position="583"/>
    </location>
</feature>
<keyword evidence="3" id="KW-1133">Transmembrane helix</keyword>
<dbReference type="Pfam" id="PF20703">
    <property type="entry name" value="nSTAND1"/>
    <property type="match status" value="1"/>
</dbReference>
<dbReference type="InterPro" id="IPR011047">
    <property type="entry name" value="Quinoprotein_ADH-like_sf"/>
</dbReference>
<proteinExistence type="predicted"/>
<evidence type="ECO:0000313" key="6">
    <source>
        <dbReference type="Proteomes" id="UP000252698"/>
    </source>
</evidence>
<dbReference type="RefSeq" id="WP_157987217.1">
    <property type="nucleotide sequence ID" value="NZ_CP027306.1"/>
</dbReference>
<organism evidence="5 6">
    <name type="scientific">Streptomyces atratus</name>
    <dbReference type="NCBI Taxonomy" id="1893"/>
    <lineage>
        <taxon>Bacteria</taxon>
        <taxon>Bacillati</taxon>
        <taxon>Actinomycetota</taxon>
        <taxon>Actinomycetes</taxon>
        <taxon>Kitasatosporales</taxon>
        <taxon>Streptomycetaceae</taxon>
        <taxon>Streptomyces</taxon>
    </lineage>
</organism>
<dbReference type="KEGG" id="sata:C5746_35290"/>
<dbReference type="PANTHER" id="PTHR19879:SF9">
    <property type="entry name" value="TRANSCRIPTION INITIATION FACTOR TFIID SUBUNIT 5"/>
    <property type="match status" value="1"/>
</dbReference>
<dbReference type="InterPro" id="IPR015943">
    <property type="entry name" value="WD40/YVTN_repeat-like_dom_sf"/>
</dbReference>